<organism evidence="1 2">
    <name type="scientific">Domibacillus mangrovi</name>
    <dbReference type="NCBI Taxonomy" id="1714354"/>
    <lineage>
        <taxon>Bacteria</taxon>
        <taxon>Bacillati</taxon>
        <taxon>Bacillota</taxon>
        <taxon>Bacilli</taxon>
        <taxon>Bacillales</taxon>
        <taxon>Bacillaceae</taxon>
        <taxon>Domibacillus</taxon>
    </lineage>
</organism>
<evidence type="ECO:0000313" key="1">
    <source>
        <dbReference type="EMBL" id="OKL36434.1"/>
    </source>
</evidence>
<dbReference type="Proteomes" id="UP000186524">
    <property type="component" value="Unassembled WGS sequence"/>
</dbReference>
<reference evidence="1 2" key="1">
    <citation type="submission" date="2016-12" db="EMBL/GenBank/DDBJ databases">
        <title>Domibacillus sp. SAOS 44 whole genome sequencing.</title>
        <authorList>
            <person name="Verma A."/>
            <person name="Krishnamurthi S."/>
        </authorList>
    </citation>
    <scope>NUCLEOTIDE SEQUENCE [LARGE SCALE GENOMIC DNA]</scope>
    <source>
        <strain evidence="1 2">SAOS 44</strain>
    </source>
</reference>
<evidence type="ECO:0008006" key="3">
    <source>
        <dbReference type="Google" id="ProtNLM"/>
    </source>
</evidence>
<name>A0A1Q5P2F6_9BACI</name>
<proteinExistence type="predicted"/>
<accession>A0A1Q5P2F6</accession>
<dbReference type="AlphaFoldDB" id="A0A1Q5P2F6"/>
<comment type="caution">
    <text evidence="1">The sequence shown here is derived from an EMBL/GenBank/DDBJ whole genome shotgun (WGS) entry which is preliminary data.</text>
</comment>
<evidence type="ECO:0000313" key="2">
    <source>
        <dbReference type="Proteomes" id="UP000186524"/>
    </source>
</evidence>
<dbReference type="EMBL" id="MRWQ01000008">
    <property type="protein sequence ID" value="OKL36434.1"/>
    <property type="molecule type" value="Genomic_DNA"/>
</dbReference>
<protein>
    <recommendedName>
        <fullName evidence="3">LTD domain-containing protein</fullName>
    </recommendedName>
</protein>
<sequence>MAQSGSPFLFSEYLDGGDGRIALEIYNSSYEWAEGYELEMHRYVTATNQRNVTRIPLFNSGPSMTYILINSTFYDFFDITNAYYYNDEMFVYGNGVFPVAFVLKKNGQVMDVIGDPTGTGPTPIFTNGGTIIRKQGIVTGSQSYQLQGEWDRYPSGAFQYIGRHTP</sequence>
<keyword evidence="2" id="KW-1185">Reference proteome</keyword>
<gene>
    <name evidence="1" type="ORF">BLL40_10015</name>
</gene>
<dbReference type="STRING" id="1714354.BLL40_10015"/>